<dbReference type="Pfam" id="PF04757">
    <property type="entry name" value="Pex2_Pex12"/>
    <property type="match status" value="1"/>
</dbReference>
<comment type="subcellular location">
    <subcellularLocation>
        <location evidence="2">Peroxisome membrane</location>
        <topology evidence="2">Multi-pass membrane protein</topology>
    </subcellularLocation>
</comment>
<dbReference type="Proteomes" id="UP000050794">
    <property type="component" value="Unassembled WGS sequence"/>
</dbReference>
<evidence type="ECO:0000256" key="5">
    <source>
        <dbReference type="ARBA" id="ARBA00012483"/>
    </source>
</evidence>
<sequence length="291" mass="33999">MQTYVAEISEILRAQRRDEEHLEQLEAEFSAILKDLAGVSFWIRNYKYIPIWIKTAYYALTTLSGAQTLGEEYLSLVQVSDAEGRLIPSIWRRLIFVFLHVFVPLLADASLLRLQRLINHADTRTFLGVELSNNRKARQTFAQIVEWTRTKGLPSLNRLHLAIFYLSGAYYNISKRVAGIEYISFRPQTNIRAFWIFRFLGWLTFLQTSVSVASWIGENLLGLTSSKERDFSYSEQYSEAFEDIDIEERETKVLCFVLFFFLAFFAHYITPWLALHSMKLLLEVQYGKQFP</sequence>
<feature type="domain" description="Pex N-terminal" evidence="18">
    <location>
        <begin position="18"/>
        <end position="190"/>
    </location>
</feature>
<comment type="similarity">
    <text evidence="4">Belongs to the pex2/pex10/pex12 family.</text>
</comment>
<keyword evidence="8 17" id="KW-0812">Transmembrane</keyword>
<organism evidence="20 21">
    <name type="scientific">Toxocara canis</name>
    <name type="common">Canine roundworm</name>
    <dbReference type="NCBI Taxonomy" id="6265"/>
    <lineage>
        <taxon>Eukaryota</taxon>
        <taxon>Metazoa</taxon>
        <taxon>Ecdysozoa</taxon>
        <taxon>Nematoda</taxon>
        <taxon>Chromadorea</taxon>
        <taxon>Rhabditida</taxon>
        <taxon>Spirurina</taxon>
        <taxon>Ascaridomorpha</taxon>
        <taxon>Ascaridoidea</taxon>
        <taxon>Toxocaridae</taxon>
        <taxon>Toxocara</taxon>
    </lineage>
</organism>
<evidence type="ECO:0000256" key="6">
    <source>
        <dbReference type="ARBA" id="ARBA00022448"/>
    </source>
</evidence>
<keyword evidence="15 17" id="KW-0472">Membrane</keyword>
<evidence type="ECO:0000256" key="15">
    <source>
        <dbReference type="ARBA" id="ARBA00023136"/>
    </source>
</evidence>
<keyword evidence="11" id="KW-0833">Ubl conjugation pathway</keyword>
<proteinExistence type="inferred from homology"/>
<reference evidence="19 20" key="2">
    <citation type="submission" date="2018-11" db="EMBL/GenBank/DDBJ databases">
        <authorList>
            <consortium name="Pathogen Informatics"/>
        </authorList>
    </citation>
    <scope>NUCLEOTIDE SEQUENCE [LARGE SCALE GENOMIC DNA]</scope>
</reference>
<name>A0A183TX54_TOXCA</name>
<keyword evidence="10" id="KW-0863">Zinc-finger</keyword>
<comment type="pathway">
    <text evidence="3">Protein modification; protein ubiquitination.</text>
</comment>
<keyword evidence="20" id="KW-1185">Reference proteome</keyword>
<dbReference type="GO" id="GO:0008270">
    <property type="term" value="F:zinc ion binding"/>
    <property type="evidence" value="ECO:0007669"/>
    <property type="project" value="UniProtKB-KW"/>
</dbReference>
<evidence type="ECO:0000256" key="12">
    <source>
        <dbReference type="ARBA" id="ARBA00022833"/>
    </source>
</evidence>
<evidence type="ECO:0000256" key="9">
    <source>
        <dbReference type="ARBA" id="ARBA00022723"/>
    </source>
</evidence>
<evidence type="ECO:0000259" key="18">
    <source>
        <dbReference type="Pfam" id="PF04757"/>
    </source>
</evidence>
<evidence type="ECO:0000256" key="11">
    <source>
        <dbReference type="ARBA" id="ARBA00022786"/>
    </source>
</evidence>
<dbReference type="InterPro" id="IPR025654">
    <property type="entry name" value="PEX2/10"/>
</dbReference>
<evidence type="ECO:0000313" key="21">
    <source>
        <dbReference type="WBParaSite" id="TCNE_0000082301-mRNA-1"/>
    </source>
</evidence>
<evidence type="ECO:0000313" key="19">
    <source>
        <dbReference type="EMBL" id="VDM24929.1"/>
    </source>
</evidence>
<evidence type="ECO:0000256" key="7">
    <source>
        <dbReference type="ARBA" id="ARBA00022679"/>
    </source>
</evidence>
<accession>A0A183TX54</accession>
<keyword evidence="12" id="KW-0862">Zinc</keyword>
<dbReference type="AlphaFoldDB" id="A0A183TX54"/>
<dbReference type="WBParaSite" id="TCNE_0000082301-mRNA-1">
    <property type="protein sequence ID" value="TCNE_0000082301-mRNA-1"/>
    <property type="gene ID" value="TCNE_0000082301"/>
</dbReference>
<keyword evidence="6" id="KW-0813">Transport</keyword>
<evidence type="ECO:0000256" key="3">
    <source>
        <dbReference type="ARBA" id="ARBA00004906"/>
    </source>
</evidence>
<dbReference type="EMBL" id="UYWY01000472">
    <property type="protein sequence ID" value="VDM24929.1"/>
    <property type="molecule type" value="Genomic_DNA"/>
</dbReference>
<reference evidence="21" key="1">
    <citation type="submission" date="2016-06" db="UniProtKB">
        <authorList>
            <consortium name="WormBaseParasite"/>
        </authorList>
    </citation>
    <scope>IDENTIFICATION</scope>
</reference>
<evidence type="ECO:0000256" key="16">
    <source>
        <dbReference type="ARBA" id="ARBA00023140"/>
    </source>
</evidence>
<comment type="catalytic activity">
    <reaction evidence="1">
        <text>S-ubiquitinyl-[E2 ubiquitin-conjugating enzyme]-L-cysteine + [acceptor protein]-L-lysine = [E2 ubiquitin-conjugating enzyme]-L-cysteine + N(6)-ubiquitinyl-[acceptor protein]-L-lysine.</text>
        <dbReference type="EC" id="2.3.2.27"/>
    </reaction>
</comment>
<keyword evidence="7" id="KW-0808">Transferase</keyword>
<dbReference type="GO" id="GO:0061630">
    <property type="term" value="F:ubiquitin protein ligase activity"/>
    <property type="evidence" value="ECO:0007669"/>
    <property type="project" value="UniProtKB-EC"/>
</dbReference>
<keyword evidence="14 17" id="KW-1133">Transmembrane helix</keyword>
<evidence type="ECO:0000256" key="2">
    <source>
        <dbReference type="ARBA" id="ARBA00004585"/>
    </source>
</evidence>
<dbReference type="InterPro" id="IPR006845">
    <property type="entry name" value="Pex_N"/>
</dbReference>
<evidence type="ECO:0000256" key="13">
    <source>
        <dbReference type="ARBA" id="ARBA00022927"/>
    </source>
</evidence>
<keyword evidence="9" id="KW-0479">Metal-binding</keyword>
<protein>
    <recommendedName>
        <fullName evidence="5">RING-type E3 ubiquitin transferase</fullName>
        <ecNumber evidence="5">2.3.2.27</ecNumber>
    </recommendedName>
</protein>
<feature type="transmembrane region" description="Helical" evidence="17">
    <location>
        <begin position="256"/>
        <end position="275"/>
    </location>
</feature>
<keyword evidence="16" id="KW-0576">Peroxisome</keyword>
<evidence type="ECO:0000256" key="1">
    <source>
        <dbReference type="ARBA" id="ARBA00000900"/>
    </source>
</evidence>
<evidence type="ECO:0000256" key="17">
    <source>
        <dbReference type="SAM" id="Phobius"/>
    </source>
</evidence>
<dbReference type="EC" id="2.3.2.27" evidence="5"/>
<evidence type="ECO:0000256" key="8">
    <source>
        <dbReference type="ARBA" id="ARBA00022692"/>
    </source>
</evidence>
<dbReference type="GO" id="GO:0005778">
    <property type="term" value="C:peroxisomal membrane"/>
    <property type="evidence" value="ECO:0007669"/>
    <property type="project" value="UniProtKB-SubCell"/>
</dbReference>
<dbReference type="GO" id="GO:0016558">
    <property type="term" value="P:protein import into peroxisome matrix"/>
    <property type="evidence" value="ECO:0007669"/>
    <property type="project" value="InterPro"/>
</dbReference>
<dbReference type="PANTHER" id="PTHR23350">
    <property type="entry name" value="PEROXISOME ASSEMBLY PROTEIN 10"/>
    <property type="match status" value="1"/>
</dbReference>
<evidence type="ECO:0000313" key="20">
    <source>
        <dbReference type="Proteomes" id="UP000050794"/>
    </source>
</evidence>
<dbReference type="PANTHER" id="PTHR23350:SF0">
    <property type="entry name" value="PEROXISOME BIOGENESIS FACTOR 10"/>
    <property type="match status" value="1"/>
</dbReference>
<gene>
    <name evidence="19" type="ORF">TCNE_LOCUS824</name>
</gene>
<evidence type="ECO:0000256" key="14">
    <source>
        <dbReference type="ARBA" id="ARBA00022989"/>
    </source>
</evidence>
<evidence type="ECO:0000256" key="10">
    <source>
        <dbReference type="ARBA" id="ARBA00022771"/>
    </source>
</evidence>
<feature type="transmembrane region" description="Helical" evidence="17">
    <location>
        <begin position="94"/>
        <end position="112"/>
    </location>
</feature>
<keyword evidence="13" id="KW-0653">Protein transport</keyword>
<evidence type="ECO:0000256" key="4">
    <source>
        <dbReference type="ARBA" id="ARBA00008704"/>
    </source>
</evidence>